<dbReference type="GO" id="GO:0006955">
    <property type="term" value="P:immune response"/>
    <property type="evidence" value="ECO:0007669"/>
    <property type="project" value="InterPro"/>
</dbReference>
<dbReference type="Proteomes" id="UP000519684">
    <property type="component" value="Unassembled WGS sequence"/>
</dbReference>
<organism evidence="7 8">
    <name type="scientific">Catharus fuscescens</name>
    <name type="common">Veery</name>
    <name type="synonym">Turdus fuscescens</name>
    <dbReference type="NCBI Taxonomy" id="159581"/>
    <lineage>
        <taxon>Eukaryota</taxon>
        <taxon>Metazoa</taxon>
        <taxon>Chordata</taxon>
        <taxon>Craniata</taxon>
        <taxon>Vertebrata</taxon>
        <taxon>Euteleostomi</taxon>
        <taxon>Archelosauria</taxon>
        <taxon>Archosauria</taxon>
        <taxon>Dinosauria</taxon>
        <taxon>Saurischia</taxon>
        <taxon>Theropoda</taxon>
        <taxon>Coelurosauria</taxon>
        <taxon>Aves</taxon>
        <taxon>Neognathae</taxon>
        <taxon>Neoaves</taxon>
        <taxon>Telluraves</taxon>
        <taxon>Australaves</taxon>
        <taxon>Passeriformes</taxon>
        <taxon>Turdidae</taxon>
        <taxon>Catharus</taxon>
    </lineage>
</organism>
<dbReference type="GO" id="GO:0008009">
    <property type="term" value="F:chemokine activity"/>
    <property type="evidence" value="ECO:0007669"/>
    <property type="project" value="InterPro"/>
</dbReference>
<dbReference type="SUPFAM" id="SSF54117">
    <property type="entry name" value="Interleukin 8-like chemokines"/>
    <property type="match status" value="1"/>
</dbReference>
<comment type="caution">
    <text evidence="7">The sequence shown here is derived from an EMBL/GenBank/DDBJ whole genome shotgun (WGS) entry which is preliminary data.</text>
</comment>
<reference evidence="7 8" key="1">
    <citation type="submission" date="2019-09" db="EMBL/GenBank/DDBJ databases">
        <title>Bird 10,000 Genomes (B10K) Project - Family phase.</title>
        <authorList>
            <person name="Zhang G."/>
        </authorList>
    </citation>
    <scope>NUCLEOTIDE SEQUENCE [LARGE SCALE GENOMIC DNA]</scope>
    <source>
        <strain evidence="7">B10K-DU-001-17</strain>
        <tissue evidence="7">Muscle</tissue>
    </source>
</reference>
<feature type="domain" description="Chemokine interleukin-8-like" evidence="6">
    <location>
        <begin position="28"/>
        <end position="87"/>
    </location>
</feature>
<dbReference type="Pfam" id="PF00048">
    <property type="entry name" value="IL8"/>
    <property type="match status" value="1"/>
</dbReference>
<sequence>MKVSVLLLLLLAAAWTGSQGVSLRSGSRLDCCSKDMFKYQRIPAKKTQGYEETDPSCTLKAVLVKIPKGKVCVDPEEKWFQNYLRKQKKPKSTYT</sequence>
<dbReference type="EMBL" id="VWYD01018727">
    <property type="protein sequence ID" value="NXQ45819.1"/>
    <property type="molecule type" value="Genomic_DNA"/>
</dbReference>
<evidence type="ECO:0000256" key="4">
    <source>
        <dbReference type="ARBA" id="ARBA00022729"/>
    </source>
</evidence>
<dbReference type="PANTHER" id="PTHR12015:SF183">
    <property type="entry name" value="C-C MOTIF CHEMOKINE 3"/>
    <property type="match status" value="1"/>
</dbReference>
<keyword evidence="4 5" id="KW-0732">Signal</keyword>
<proteinExistence type="predicted"/>
<evidence type="ECO:0000256" key="2">
    <source>
        <dbReference type="ARBA" id="ARBA00022514"/>
    </source>
</evidence>
<accession>A0A7L2D851</accession>
<dbReference type="InterPro" id="IPR036048">
    <property type="entry name" value="Interleukin_8-like_sf"/>
</dbReference>
<name>A0A7L2D851_CATFU</name>
<dbReference type="InterPro" id="IPR039809">
    <property type="entry name" value="Chemokine_b/g/d"/>
</dbReference>
<evidence type="ECO:0000313" key="7">
    <source>
        <dbReference type="EMBL" id="NXQ45819.1"/>
    </source>
</evidence>
<keyword evidence="2" id="KW-0202">Cytokine</keyword>
<dbReference type="AlphaFoldDB" id="A0A7L2D851"/>
<keyword evidence="8" id="KW-1185">Reference proteome</keyword>
<dbReference type="SMART" id="SM00199">
    <property type="entry name" value="SCY"/>
    <property type="match status" value="1"/>
</dbReference>
<gene>
    <name evidence="7" type="primary">Ccl13</name>
    <name evidence="7" type="ORF">CATFUS_R14973</name>
</gene>
<evidence type="ECO:0000256" key="3">
    <source>
        <dbReference type="ARBA" id="ARBA00022525"/>
    </source>
</evidence>
<keyword evidence="3" id="KW-0964">Secreted</keyword>
<evidence type="ECO:0000256" key="1">
    <source>
        <dbReference type="ARBA" id="ARBA00004613"/>
    </source>
</evidence>
<evidence type="ECO:0000313" key="8">
    <source>
        <dbReference type="Proteomes" id="UP000519684"/>
    </source>
</evidence>
<feature type="chain" id="PRO_5029618449" evidence="5">
    <location>
        <begin position="21"/>
        <end position="95"/>
    </location>
</feature>
<feature type="signal peptide" evidence="5">
    <location>
        <begin position="1"/>
        <end position="20"/>
    </location>
</feature>
<dbReference type="InterPro" id="IPR001811">
    <property type="entry name" value="Chemokine_IL8-like_dom"/>
</dbReference>
<feature type="non-terminal residue" evidence="7">
    <location>
        <position position="1"/>
    </location>
</feature>
<dbReference type="GO" id="GO:0005615">
    <property type="term" value="C:extracellular space"/>
    <property type="evidence" value="ECO:0007669"/>
    <property type="project" value="UniProtKB-KW"/>
</dbReference>
<comment type="subcellular location">
    <subcellularLocation>
        <location evidence="1">Secreted</location>
    </subcellularLocation>
</comment>
<evidence type="ECO:0000259" key="6">
    <source>
        <dbReference type="SMART" id="SM00199"/>
    </source>
</evidence>
<evidence type="ECO:0000256" key="5">
    <source>
        <dbReference type="SAM" id="SignalP"/>
    </source>
</evidence>
<dbReference type="Gene3D" id="2.40.50.40">
    <property type="match status" value="1"/>
</dbReference>
<dbReference type="PANTHER" id="PTHR12015">
    <property type="entry name" value="SMALL INDUCIBLE CYTOKINE A"/>
    <property type="match status" value="1"/>
</dbReference>
<feature type="non-terminal residue" evidence="7">
    <location>
        <position position="95"/>
    </location>
</feature>
<protein>
    <submittedName>
        <fullName evidence="7">CCL13 protein</fullName>
    </submittedName>
</protein>